<gene>
    <name evidence="1" type="ORF">FHS29_007280</name>
</gene>
<dbReference type="Proteomes" id="UP000547510">
    <property type="component" value="Unassembled WGS sequence"/>
</dbReference>
<proteinExistence type="predicted"/>
<sequence>MPGLKRVGTSVRQPCGPSEHNCALQLKNAGVEVDK</sequence>
<organism evidence="1 2">
    <name type="scientific">Saccharothrix tamanrassetensis</name>
    <dbReference type="NCBI Taxonomy" id="1051531"/>
    <lineage>
        <taxon>Bacteria</taxon>
        <taxon>Bacillati</taxon>
        <taxon>Actinomycetota</taxon>
        <taxon>Actinomycetes</taxon>
        <taxon>Pseudonocardiales</taxon>
        <taxon>Pseudonocardiaceae</taxon>
        <taxon>Saccharothrix</taxon>
    </lineage>
</organism>
<evidence type="ECO:0000313" key="2">
    <source>
        <dbReference type="Proteomes" id="UP000547510"/>
    </source>
</evidence>
<dbReference type="EMBL" id="JACHJN010000019">
    <property type="protein sequence ID" value="MBB5960652.1"/>
    <property type="molecule type" value="Genomic_DNA"/>
</dbReference>
<comment type="caution">
    <text evidence="1">The sequence shown here is derived from an EMBL/GenBank/DDBJ whole genome shotgun (WGS) entry which is preliminary data.</text>
</comment>
<evidence type="ECO:0000313" key="1">
    <source>
        <dbReference type="EMBL" id="MBB5960652.1"/>
    </source>
</evidence>
<dbReference type="AlphaFoldDB" id="A0A841CQG4"/>
<protein>
    <submittedName>
        <fullName evidence="1">Uncharacterized protein</fullName>
    </submittedName>
</protein>
<reference evidence="1 2" key="1">
    <citation type="submission" date="2020-08" db="EMBL/GenBank/DDBJ databases">
        <title>Genomic Encyclopedia of Type Strains, Phase III (KMG-III): the genomes of soil and plant-associated and newly described type strains.</title>
        <authorList>
            <person name="Whitman W."/>
        </authorList>
    </citation>
    <scope>NUCLEOTIDE SEQUENCE [LARGE SCALE GENOMIC DNA]</scope>
    <source>
        <strain evidence="1 2">CECT 8640</strain>
    </source>
</reference>
<keyword evidence="2" id="KW-1185">Reference proteome</keyword>
<accession>A0A841CQG4</accession>
<name>A0A841CQG4_9PSEU</name>